<dbReference type="EMBL" id="KV878893">
    <property type="protein sequence ID" value="OJJ86194.1"/>
    <property type="molecule type" value="Genomic_DNA"/>
</dbReference>
<dbReference type="OrthoDB" id="4516328at2759"/>
<gene>
    <name evidence="2" type="ORF">ASPGLDRAFT_34090</name>
</gene>
<accession>A0A1L9VQN1</accession>
<organism evidence="2 3">
    <name type="scientific">Aspergillus glaucus CBS 516.65</name>
    <dbReference type="NCBI Taxonomy" id="1160497"/>
    <lineage>
        <taxon>Eukaryota</taxon>
        <taxon>Fungi</taxon>
        <taxon>Dikarya</taxon>
        <taxon>Ascomycota</taxon>
        <taxon>Pezizomycotina</taxon>
        <taxon>Eurotiomycetes</taxon>
        <taxon>Eurotiomycetidae</taxon>
        <taxon>Eurotiales</taxon>
        <taxon>Aspergillaceae</taxon>
        <taxon>Aspergillus</taxon>
        <taxon>Aspergillus subgen. Aspergillus</taxon>
    </lineage>
</organism>
<feature type="region of interest" description="Disordered" evidence="1">
    <location>
        <begin position="117"/>
        <end position="157"/>
    </location>
</feature>
<dbReference type="Proteomes" id="UP000184300">
    <property type="component" value="Unassembled WGS sequence"/>
</dbReference>
<dbReference type="AlphaFoldDB" id="A0A1L9VQN1"/>
<feature type="region of interest" description="Disordered" evidence="1">
    <location>
        <begin position="1"/>
        <end position="70"/>
    </location>
</feature>
<dbReference type="RefSeq" id="XP_022402888.1">
    <property type="nucleotide sequence ID" value="XM_022544389.1"/>
</dbReference>
<reference evidence="3" key="1">
    <citation type="journal article" date="2017" name="Genome Biol.">
        <title>Comparative genomics reveals high biological diversity and specific adaptations in the industrially and medically important fungal genus Aspergillus.</title>
        <authorList>
            <person name="de Vries R.P."/>
            <person name="Riley R."/>
            <person name="Wiebenga A."/>
            <person name="Aguilar-Osorio G."/>
            <person name="Amillis S."/>
            <person name="Uchima C.A."/>
            <person name="Anderluh G."/>
            <person name="Asadollahi M."/>
            <person name="Askin M."/>
            <person name="Barry K."/>
            <person name="Battaglia E."/>
            <person name="Bayram O."/>
            <person name="Benocci T."/>
            <person name="Braus-Stromeyer S.A."/>
            <person name="Caldana C."/>
            <person name="Canovas D."/>
            <person name="Cerqueira G.C."/>
            <person name="Chen F."/>
            <person name="Chen W."/>
            <person name="Choi C."/>
            <person name="Clum A."/>
            <person name="Dos Santos R.A."/>
            <person name="Damasio A.R."/>
            <person name="Diallinas G."/>
            <person name="Emri T."/>
            <person name="Fekete E."/>
            <person name="Flipphi M."/>
            <person name="Freyberg S."/>
            <person name="Gallo A."/>
            <person name="Gournas C."/>
            <person name="Habgood R."/>
            <person name="Hainaut M."/>
            <person name="Harispe M.L."/>
            <person name="Henrissat B."/>
            <person name="Hilden K.S."/>
            <person name="Hope R."/>
            <person name="Hossain A."/>
            <person name="Karabika E."/>
            <person name="Karaffa L."/>
            <person name="Karanyi Z."/>
            <person name="Krasevec N."/>
            <person name="Kuo A."/>
            <person name="Kusch H."/>
            <person name="LaButti K."/>
            <person name="Lagendijk E.L."/>
            <person name="Lapidus A."/>
            <person name="Levasseur A."/>
            <person name="Lindquist E."/>
            <person name="Lipzen A."/>
            <person name="Logrieco A.F."/>
            <person name="MacCabe A."/>
            <person name="Maekelae M.R."/>
            <person name="Malavazi I."/>
            <person name="Melin P."/>
            <person name="Meyer V."/>
            <person name="Mielnichuk N."/>
            <person name="Miskei M."/>
            <person name="Molnar A.P."/>
            <person name="Mule G."/>
            <person name="Ngan C.Y."/>
            <person name="Orejas M."/>
            <person name="Orosz E."/>
            <person name="Ouedraogo J.P."/>
            <person name="Overkamp K.M."/>
            <person name="Park H.-S."/>
            <person name="Perrone G."/>
            <person name="Piumi F."/>
            <person name="Punt P.J."/>
            <person name="Ram A.F."/>
            <person name="Ramon A."/>
            <person name="Rauscher S."/>
            <person name="Record E."/>
            <person name="Riano-Pachon D.M."/>
            <person name="Robert V."/>
            <person name="Roehrig J."/>
            <person name="Ruller R."/>
            <person name="Salamov A."/>
            <person name="Salih N.S."/>
            <person name="Samson R.A."/>
            <person name="Sandor E."/>
            <person name="Sanguinetti M."/>
            <person name="Schuetze T."/>
            <person name="Sepcic K."/>
            <person name="Shelest E."/>
            <person name="Sherlock G."/>
            <person name="Sophianopoulou V."/>
            <person name="Squina F.M."/>
            <person name="Sun H."/>
            <person name="Susca A."/>
            <person name="Todd R.B."/>
            <person name="Tsang A."/>
            <person name="Unkles S.E."/>
            <person name="van de Wiele N."/>
            <person name="van Rossen-Uffink D."/>
            <person name="Oliveira J.V."/>
            <person name="Vesth T.C."/>
            <person name="Visser J."/>
            <person name="Yu J.-H."/>
            <person name="Zhou M."/>
            <person name="Andersen M.R."/>
            <person name="Archer D.B."/>
            <person name="Baker S.E."/>
            <person name="Benoit I."/>
            <person name="Brakhage A.A."/>
            <person name="Braus G.H."/>
            <person name="Fischer R."/>
            <person name="Frisvad J.C."/>
            <person name="Goldman G.H."/>
            <person name="Houbraken J."/>
            <person name="Oakley B."/>
            <person name="Pocsi I."/>
            <person name="Scazzocchio C."/>
            <person name="Seiboth B."/>
            <person name="vanKuyk P.A."/>
            <person name="Wortman J."/>
            <person name="Dyer P.S."/>
            <person name="Grigoriev I.V."/>
        </authorList>
    </citation>
    <scope>NUCLEOTIDE SEQUENCE [LARGE SCALE GENOMIC DNA]</scope>
    <source>
        <strain evidence="3">CBS 516.65</strain>
    </source>
</reference>
<evidence type="ECO:0000256" key="1">
    <source>
        <dbReference type="SAM" id="MobiDB-lite"/>
    </source>
</evidence>
<dbReference type="GeneID" id="34460650"/>
<proteinExistence type="predicted"/>
<feature type="compositionally biased region" description="Polar residues" evidence="1">
    <location>
        <begin position="144"/>
        <end position="157"/>
    </location>
</feature>
<dbReference type="STRING" id="1160497.A0A1L9VQN1"/>
<sequence length="157" mass="16957">MGEAPGAHATPTASPWEPTTPKRPPKRLRPETPGKAIQAPPTPKNWQPDRDMPPASPSCETPQIGLAPKPYCSGRDEVLEIVSVMSQKVSNWEEKSLQGAVSLGKDIRALVLNFSRNLATGDPTKEEENHQPSPPMRSSYAGATKTTPNAPQTEPQC</sequence>
<evidence type="ECO:0000313" key="3">
    <source>
        <dbReference type="Proteomes" id="UP000184300"/>
    </source>
</evidence>
<protein>
    <submittedName>
        <fullName evidence="2">Uncharacterized protein</fullName>
    </submittedName>
</protein>
<name>A0A1L9VQN1_ASPGL</name>
<dbReference type="VEuPathDB" id="FungiDB:ASPGLDRAFT_34090"/>
<evidence type="ECO:0000313" key="2">
    <source>
        <dbReference type="EMBL" id="OJJ86194.1"/>
    </source>
</evidence>
<keyword evidence="3" id="KW-1185">Reference proteome</keyword>